<evidence type="ECO:0008006" key="3">
    <source>
        <dbReference type="Google" id="ProtNLM"/>
    </source>
</evidence>
<protein>
    <recommendedName>
        <fullName evidence="3">BTB domain-containing protein</fullName>
    </recommendedName>
</protein>
<keyword evidence="2" id="KW-1185">Reference proteome</keyword>
<dbReference type="Gene3D" id="3.30.710.10">
    <property type="entry name" value="Potassium Channel Kv1.1, Chain A"/>
    <property type="match status" value="1"/>
</dbReference>
<comment type="caution">
    <text evidence="1">The sequence shown here is derived from an EMBL/GenBank/DDBJ whole genome shotgun (WGS) entry which is preliminary data.</text>
</comment>
<evidence type="ECO:0000313" key="1">
    <source>
        <dbReference type="EMBL" id="KAG9980930.1"/>
    </source>
</evidence>
<reference evidence="1" key="1">
    <citation type="journal article" date="2021" name="J Fungi (Basel)">
        <title>Virulence traits and population genomics of the black yeast Aureobasidium melanogenum.</title>
        <authorList>
            <person name="Cernosa A."/>
            <person name="Sun X."/>
            <person name="Gostincar C."/>
            <person name="Fang C."/>
            <person name="Gunde-Cimerman N."/>
            <person name="Song Z."/>
        </authorList>
    </citation>
    <scope>NUCLEOTIDE SEQUENCE</scope>
    <source>
        <strain evidence="1">EXF-9298</strain>
    </source>
</reference>
<name>A0A9P8JVI4_AURME</name>
<feature type="non-terminal residue" evidence="1">
    <location>
        <position position="269"/>
    </location>
</feature>
<dbReference type="Proteomes" id="UP000729357">
    <property type="component" value="Unassembled WGS sequence"/>
</dbReference>
<sequence length="269" mass="31963">MDIDIIDSALDDVRFLFRDLSSEVETIRCWKYEEVHQIIDENPETVELVSFESNTEPMYTATINRRLLTRLSPYFKSLLEGGFSESTEKNLPFESYPHQLHAIEERVSTGIIRFEGKWLTYDKVSLYLLADYYDLPALRREIMLKKLASPYELERFDTRVSEWQVGSCLAELPATSPFYRWMVEHWAHCNSNRLGRKMRQNEDIPQELHDMVFDRPTKGFGGRPCKCCHNPCDFHEHENEEEWKRTCHLLNKKVRKPDPSTYRKAFEWP</sequence>
<proteinExistence type="predicted"/>
<evidence type="ECO:0000313" key="2">
    <source>
        <dbReference type="Proteomes" id="UP000729357"/>
    </source>
</evidence>
<accession>A0A9P8JVI4</accession>
<dbReference type="AlphaFoldDB" id="A0A9P8JVI4"/>
<dbReference type="EMBL" id="JAHFXS010000918">
    <property type="protein sequence ID" value="KAG9980930.1"/>
    <property type="molecule type" value="Genomic_DNA"/>
</dbReference>
<dbReference type="InterPro" id="IPR011333">
    <property type="entry name" value="SKP1/BTB/POZ_sf"/>
</dbReference>
<gene>
    <name evidence="1" type="ORF">KCU98_g7813</name>
</gene>
<reference evidence="1" key="2">
    <citation type="submission" date="2021-08" db="EMBL/GenBank/DDBJ databases">
        <authorList>
            <person name="Gostincar C."/>
            <person name="Sun X."/>
            <person name="Song Z."/>
            <person name="Gunde-Cimerman N."/>
        </authorList>
    </citation>
    <scope>NUCLEOTIDE SEQUENCE</scope>
    <source>
        <strain evidence="1">EXF-9298</strain>
    </source>
</reference>
<organism evidence="1 2">
    <name type="scientific">Aureobasidium melanogenum</name>
    <name type="common">Aureobasidium pullulans var. melanogenum</name>
    <dbReference type="NCBI Taxonomy" id="46634"/>
    <lineage>
        <taxon>Eukaryota</taxon>
        <taxon>Fungi</taxon>
        <taxon>Dikarya</taxon>
        <taxon>Ascomycota</taxon>
        <taxon>Pezizomycotina</taxon>
        <taxon>Dothideomycetes</taxon>
        <taxon>Dothideomycetidae</taxon>
        <taxon>Dothideales</taxon>
        <taxon>Saccotheciaceae</taxon>
        <taxon>Aureobasidium</taxon>
    </lineage>
</organism>